<accession>A0A1D8IPN0</accession>
<protein>
    <submittedName>
        <fullName evidence="2">Uncharacterized protein</fullName>
    </submittedName>
</protein>
<feature type="compositionally biased region" description="Low complexity" evidence="1">
    <location>
        <begin position="96"/>
        <end position="119"/>
    </location>
</feature>
<keyword evidence="3" id="KW-1185">Reference proteome</keyword>
<dbReference type="AlphaFoldDB" id="A0A1D8IPN0"/>
<feature type="region of interest" description="Disordered" evidence="1">
    <location>
        <begin position="96"/>
        <end position="132"/>
    </location>
</feature>
<organism evidence="2 3">
    <name type="scientific">Acidihalobacter yilgarnensis</name>
    <dbReference type="NCBI Taxonomy" id="2819280"/>
    <lineage>
        <taxon>Bacteria</taxon>
        <taxon>Pseudomonadati</taxon>
        <taxon>Pseudomonadota</taxon>
        <taxon>Gammaproteobacteria</taxon>
        <taxon>Chromatiales</taxon>
        <taxon>Ectothiorhodospiraceae</taxon>
        <taxon>Acidihalobacter</taxon>
    </lineage>
</organism>
<dbReference type="RefSeq" id="WP_070078705.1">
    <property type="nucleotide sequence ID" value="NZ_CP017415.1"/>
</dbReference>
<dbReference type="EMBL" id="CP017415">
    <property type="protein sequence ID" value="AOU98344.1"/>
    <property type="molecule type" value="Genomic_DNA"/>
</dbReference>
<dbReference type="KEGG" id="aprs:BI364_10545"/>
<dbReference type="Proteomes" id="UP000095401">
    <property type="component" value="Chromosome"/>
</dbReference>
<evidence type="ECO:0000313" key="3">
    <source>
        <dbReference type="Proteomes" id="UP000095401"/>
    </source>
</evidence>
<evidence type="ECO:0000313" key="2">
    <source>
        <dbReference type="EMBL" id="AOU98344.1"/>
    </source>
</evidence>
<gene>
    <name evidence="2" type="ORF">BI364_10545</name>
</gene>
<name>A0A1D8IPN0_9GAMM</name>
<reference evidence="3" key="1">
    <citation type="submission" date="2016-09" db="EMBL/GenBank/DDBJ databases">
        <title>Acidihalobacter prosperus F5.</title>
        <authorList>
            <person name="Khaleque H.N."/>
            <person name="Ramsay J.P."/>
            <person name="Kaksonen A.H."/>
            <person name="Boxall N.J."/>
            <person name="Watkin E.L.J."/>
        </authorList>
    </citation>
    <scope>NUCLEOTIDE SEQUENCE [LARGE SCALE GENOMIC DNA]</scope>
    <source>
        <strain evidence="3">F5</strain>
    </source>
</reference>
<proteinExistence type="predicted"/>
<sequence length="132" mass="13167">MNITDLSASFYPQVNPQATPAQQIQSQLQHMQQALGNGNLAGAQQSYATLQQATAAPQAQIGNSVAGNSAFATLGQALQSGNIGGARDALAGLLQNANQAQQPAQSSAATSGASNSGSNTGNGGNNTFHVTA</sequence>
<evidence type="ECO:0000256" key="1">
    <source>
        <dbReference type="SAM" id="MobiDB-lite"/>
    </source>
</evidence>